<accession>A0AAX6G1J9</accession>
<reference evidence="2" key="2">
    <citation type="submission" date="2023-04" db="EMBL/GenBank/DDBJ databases">
        <authorList>
            <person name="Bruccoleri R.E."/>
            <person name="Oakeley E.J."/>
            <person name="Faust A.-M."/>
            <person name="Dessus-Babus S."/>
            <person name="Altorfer M."/>
            <person name="Burckhardt D."/>
            <person name="Oertli M."/>
            <person name="Naumann U."/>
            <person name="Petersen F."/>
            <person name="Wong J."/>
        </authorList>
    </citation>
    <scope>NUCLEOTIDE SEQUENCE</scope>
    <source>
        <strain evidence="2">GSM-AAB239-AS_SAM_17_03QT</strain>
        <tissue evidence="2">Leaf</tissue>
    </source>
</reference>
<dbReference type="Proteomes" id="UP001140949">
    <property type="component" value="Unassembled WGS sequence"/>
</dbReference>
<evidence type="ECO:0000313" key="2">
    <source>
        <dbReference type="EMBL" id="KAJ6822313.1"/>
    </source>
</evidence>
<keyword evidence="3" id="KW-1185">Reference proteome</keyword>
<gene>
    <name evidence="2" type="ORF">M6B38_388760</name>
</gene>
<reference evidence="2" key="1">
    <citation type="journal article" date="2023" name="GigaByte">
        <title>Genome assembly of the bearded iris, Iris pallida Lam.</title>
        <authorList>
            <person name="Bruccoleri R.E."/>
            <person name="Oakeley E.J."/>
            <person name="Faust A.M.E."/>
            <person name="Altorfer M."/>
            <person name="Dessus-Babus S."/>
            <person name="Burckhardt D."/>
            <person name="Oertli M."/>
            <person name="Naumann U."/>
            <person name="Petersen F."/>
            <person name="Wong J."/>
        </authorList>
    </citation>
    <scope>NUCLEOTIDE SEQUENCE</scope>
    <source>
        <strain evidence="2">GSM-AAB239-AS_SAM_17_03QT</strain>
    </source>
</reference>
<dbReference type="AlphaFoldDB" id="A0AAX6G1J9"/>
<proteinExistence type="predicted"/>
<evidence type="ECO:0000256" key="1">
    <source>
        <dbReference type="SAM" id="MobiDB-lite"/>
    </source>
</evidence>
<feature type="region of interest" description="Disordered" evidence="1">
    <location>
        <begin position="29"/>
        <end position="50"/>
    </location>
</feature>
<dbReference type="EMBL" id="JANAVB010024400">
    <property type="protein sequence ID" value="KAJ6822313.1"/>
    <property type="molecule type" value="Genomic_DNA"/>
</dbReference>
<feature type="region of interest" description="Disordered" evidence="1">
    <location>
        <begin position="1"/>
        <end position="20"/>
    </location>
</feature>
<evidence type="ECO:0000313" key="3">
    <source>
        <dbReference type="Proteomes" id="UP001140949"/>
    </source>
</evidence>
<feature type="compositionally biased region" description="Basic residues" evidence="1">
    <location>
        <begin position="1"/>
        <end position="12"/>
    </location>
</feature>
<comment type="caution">
    <text evidence="2">The sequence shown here is derived from an EMBL/GenBank/DDBJ whole genome shotgun (WGS) entry which is preliminary data.</text>
</comment>
<protein>
    <submittedName>
        <fullName evidence="2">Uncharacterized protein</fullName>
    </submittedName>
</protein>
<organism evidence="2 3">
    <name type="scientific">Iris pallida</name>
    <name type="common">Sweet iris</name>
    <dbReference type="NCBI Taxonomy" id="29817"/>
    <lineage>
        <taxon>Eukaryota</taxon>
        <taxon>Viridiplantae</taxon>
        <taxon>Streptophyta</taxon>
        <taxon>Embryophyta</taxon>
        <taxon>Tracheophyta</taxon>
        <taxon>Spermatophyta</taxon>
        <taxon>Magnoliopsida</taxon>
        <taxon>Liliopsida</taxon>
        <taxon>Asparagales</taxon>
        <taxon>Iridaceae</taxon>
        <taxon>Iridoideae</taxon>
        <taxon>Irideae</taxon>
        <taxon>Iris</taxon>
    </lineage>
</organism>
<name>A0AAX6G1J9_IRIPA</name>
<sequence>MKKKTRRRRKGPYSKENGVALTSAVDGDAAKCSGSMLNDPGRGSNLDTGD</sequence>